<dbReference type="InterPro" id="IPR036779">
    <property type="entry name" value="LysM_dom_sf"/>
</dbReference>
<evidence type="ECO:0000313" key="3">
    <source>
        <dbReference type="EMBL" id="MDK6274509.1"/>
    </source>
</evidence>
<evidence type="ECO:0000313" key="4">
    <source>
        <dbReference type="Proteomes" id="UP001240483"/>
    </source>
</evidence>
<evidence type="ECO:0000256" key="1">
    <source>
        <dbReference type="SAM" id="Phobius"/>
    </source>
</evidence>
<sequence>MTPNASRRLPRNLTSSPSSLHITAAWLAPVAGLAIGTPALTALGPWFPNAESPDLLIARLGAWSLCLISLYFLLNHALALSLRGLNALGVRTERWNRWVPRASALAAGLILTAPTPSHAAPPPDTTVITQETRTQETSATTATPATSAAFPIDGKQAATPAKQDATQQEAAAFTVKKADPVPLPRSMGTPARADTVIVKTGDTLWDLAARHLGPGATPQQIAKETQRWHNSNRELLGDNPHLIQPGQELLIPA</sequence>
<dbReference type="PROSITE" id="PS51782">
    <property type="entry name" value="LYSM"/>
    <property type="match status" value="1"/>
</dbReference>
<dbReference type="Gene3D" id="3.10.350.10">
    <property type="entry name" value="LysM domain"/>
    <property type="match status" value="1"/>
</dbReference>
<dbReference type="Proteomes" id="UP001240483">
    <property type="component" value="Unassembled WGS sequence"/>
</dbReference>
<dbReference type="RefSeq" id="WP_101629639.1">
    <property type="nucleotide sequence ID" value="NZ_CALUAG010000041.1"/>
</dbReference>
<dbReference type="AlphaFoldDB" id="A0AAP4C5H3"/>
<comment type="caution">
    <text evidence="3">The sequence shown here is derived from an EMBL/GenBank/DDBJ whole genome shotgun (WGS) entry which is preliminary data.</text>
</comment>
<keyword evidence="1" id="KW-0472">Membrane</keyword>
<gene>
    <name evidence="3" type="ORF">QP116_01910</name>
</gene>
<keyword evidence="1" id="KW-0812">Transmembrane</keyword>
<feature type="transmembrane region" description="Helical" evidence="1">
    <location>
        <begin position="55"/>
        <end position="74"/>
    </location>
</feature>
<feature type="domain" description="LysM" evidence="2">
    <location>
        <begin position="194"/>
        <end position="251"/>
    </location>
</feature>
<protein>
    <submittedName>
        <fullName evidence="3">LysM domain-containing protein</fullName>
    </submittedName>
</protein>
<dbReference type="Pfam" id="PF01476">
    <property type="entry name" value="LysM"/>
    <property type="match status" value="1"/>
</dbReference>
<dbReference type="SMART" id="SM00257">
    <property type="entry name" value="LysM"/>
    <property type="match status" value="1"/>
</dbReference>
<reference evidence="3" key="1">
    <citation type="submission" date="2023-05" db="EMBL/GenBank/DDBJ databases">
        <title>Cataloging the Phylogenetic Diversity of Human Bladder Bacteria.</title>
        <authorList>
            <person name="Du J."/>
        </authorList>
    </citation>
    <scope>NUCLEOTIDE SEQUENCE</scope>
    <source>
        <strain evidence="3">UMB9978</strain>
    </source>
</reference>
<keyword evidence="1" id="KW-1133">Transmembrane helix</keyword>
<feature type="transmembrane region" description="Helical" evidence="1">
    <location>
        <begin position="20"/>
        <end position="43"/>
    </location>
</feature>
<name>A0AAP4C5H3_9MICC</name>
<accession>A0AAP4C5H3</accession>
<dbReference type="EMBL" id="JASODW010000001">
    <property type="protein sequence ID" value="MDK6274509.1"/>
    <property type="molecule type" value="Genomic_DNA"/>
</dbReference>
<organism evidence="3 4">
    <name type="scientific">Pseudoglutamicibacter cumminsii</name>
    <dbReference type="NCBI Taxonomy" id="156979"/>
    <lineage>
        <taxon>Bacteria</taxon>
        <taxon>Bacillati</taxon>
        <taxon>Actinomycetota</taxon>
        <taxon>Actinomycetes</taxon>
        <taxon>Micrococcales</taxon>
        <taxon>Micrococcaceae</taxon>
        <taxon>Pseudoglutamicibacter</taxon>
    </lineage>
</organism>
<evidence type="ECO:0000259" key="2">
    <source>
        <dbReference type="PROSITE" id="PS51782"/>
    </source>
</evidence>
<proteinExistence type="predicted"/>
<dbReference type="InterPro" id="IPR018392">
    <property type="entry name" value="LysM"/>
</dbReference>
<dbReference type="CDD" id="cd00118">
    <property type="entry name" value="LysM"/>
    <property type="match status" value="1"/>
</dbReference>